<evidence type="ECO:0000313" key="16">
    <source>
        <dbReference type="RefSeq" id="XP_003743760.1"/>
    </source>
</evidence>
<proteinExistence type="inferred from homology"/>
<feature type="binding site" evidence="12">
    <location>
        <position position="363"/>
    </location>
    <ligand>
        <name>Zn(2+)</name>
        <dbReference type="ChEBI" id="CHEBI:29105"/>
        <label>2</label>
    </ligand>
</feature>
<dbReference type="GO" id="GO:0005615">
    <property type="term" value="C:extracellular space"/>
    <property type="evidence" value="ECO:0007669"/>
    <property type="project" value="TreeGrafter"/>
</dbReference>
<evidence type="ECO:0000256" key="5">
    <source>
        <dbReference type="ARBA" id="ARBA00022729"/>
    </source>
</evidence>
<keyword evidence="5" id="KW-0732">Signal</keyword>
<feature type="disulfide bond" evidence="13">
    <location>
        <begin position="158"/>
        <end position="185"/>
    </location>
</feature>
<gene>
    <name evidence="16" type="primary">LOC100907890</name>
</gene>
<evidence type="ECO:0000256" key="11">
    <source>
        <dbReference type="PIRNR" id="PIRNR000948"/>
    </source>
</evidence>
<evidence type="ECO:0000259" key="14">
    <source>
        <dbReference type="PROSITE" id="PS50015"/>
    </source>
</evidence>
<comment type="catalytic activity">
    <reaction evidence="10">
        <text>a sphingomyelin + H2O = phosphocholine + an N-acylsphing-4-enine + H(+)</text>
        <dbReference type="Rhea" id="RHEA:19253"/>
        <dbReference type="ChEBI" id="CHEBI:15377"/>
        <dbReference type="ChEBI" id="CHEBI:15378"/>
        <dbReference type="ChEBI" id="CHEBI:17636"/>
        <dbReference type="ChEBI" id="CHEBI:52639"/>
        <dbReference type="ChEBI" id="CHEBI:295975"/>
        <dbReference type="EC" id="3.1.4.12"/>
    </reaction>
    <physiologicalReaction direction="left-to-right" evidence="10">
        <dbReference type="Rhea" id="RHEA:19254"/>
    </physiologicalReaction>
</comment>
<feature type="disulfide bond" evidence="13">
    <location>
        <begin position="20"/>
        <end position="99"/>
    </location>
</feature>
<dbReference type="GO" id="GO:0004767">
    <property type="term" value="F:sphingomyelin phosphodiesterase activity"/>
    <property type="evidence" value="ECO:0007669"/>
    <property type="project" value="UniProtKB-UniRule"/>
</dbReference>
<dbReference type="GO" id="GO:0046872">
    <property type="term" value="F:metal ion binding"/>
    <property type="evidence" value="ECO:0007669"/>
    <property type="project" value="UniProtKB-KW"/>
</dbReference>
<evidence type="ECO:0000256" key="13">
    <source>
        <dbReference type="PIRSR" id="PIRSR000948-2"/>
    </source>
</evidence>
<dbReference type="InterPro" id="IPR008139">
    <property type="entry name" value="SaposinB_dom"/>
</dbReference>
<dbReference type="PANTHER" id="PTHR10340:SF34">
    <property type="entry name" value="SPHINGOMYELIN PHOSPHODIESTERASE"/>
    <property type="match status" value="1"/>
</dbReference>
<keyword evidence="8 13" id="KW-1015">Disulfide bond</keyword>
<dbReference type="PANTHER" id="PTHR10340">
    <property type="entry name" value="SPHINGOMYELIN PHOSPHODIESTERASE"/>
    <property type="match status" value="1"/>
</dbReference>
<evidence type="ECO:0000256" key="7">
    <source>
        <dbReference type="ARBA" id="ARBA00022833"/>
    </source>
</evidence>
<feature type="binding site" evidence="12">
    <location>
        <position position="397"/>
    </location>
    <ligand>
        <name>Zn(2+)</name>
        <dbReference type="ChEBI" id="CHEBI:29105"/>
        <label>2</label>
    </ligand>
</feature>
<keyword evidence="15" id="KW-1185">Reference proteome</keyword>
<dbReference type="InterPro" id="IPR011160">
    <property type="entry name" value="Sphingomy_PDE"/>
</dbReference>
<feature type="binding site" evidence="12">
    <location>
        <position position="254"/>
    </location>
    <ligand>
        <name>Zn(2+)</name>
        <dbReference type="ChEBI" id="CHEBI:29105"/>
        <label>2</label>
    </ligand>
</feature>
<evidence type="ECO:0000256" key="10">
    <source>
        <dbReference type="ARBA" id="ARBA00047268"/>
    </source>
</evidence>
<keyword evidence="9" id="KW-0325">Glycoprotein</keyword>
<comment type="function">
    <text evidence="11">Converts sphingomyelin to ceramide.</text>
</comment>
<dbReference type="KEGG" id="goe:100907890"/>
<dbReference type="Pfam" id="PF00149">
    <property type="entry name" value="Metallophos"/>
    <property type="match status" value="1"/>
</dbReference>
<dbReference type="GO" id="GO:0006685">
    <property type="term" value="P:sphingomyelin catabolic process"/>
    <property type="evidence" value="ECO:0007669"/>
    <property type="project" value="UniProtKB-UniRule"/>
</dbReference>
<dbReference type="Proteomes" id="UP000694867">
    <property type="component" value="Unplaced"/>
</dbReference>
<feature type="disulfide bond" evidence="13">
    <location>
        <begin position="23"/>
        <end position="91"/>
    </location>
</feature>
<comment type="cofactor">
    <cofactor evidence="12">
        <name>Zn(2+)</name>
        <dbReference type="ChEBI" id="CHEBI:29105"/>
    </cofactor>
    <text evidence="12">Binds 2 Zn(2+) ions per subunit.</text>
</comment>
<feature type="binding site" evidence="12">
    <location>
        <position position="137"/>
    </location>
    <ligand>
        <name>Zn(2+)</name>
        <dbReference type="ChEBI" id="CHEBI:29105"/>
        <label>1</label>
    </ligand>
</feature>
<reference evidence="16" key="1">
    <citation type="submission" date="2025-08" db="UniProtKB">
        <authorList>
            <consortium name="RefSeq"/>
        </authorList>
    </citation>
    <scope>IDENTIFICATION</scope>
</reference>
<evidence type="ECO:0000256" key="2">
    <source>
        <dbReference type="ARBA" id="ARBA00008234"/>
    </source>
</evidence>
<dbReference type="GO" id="GO:0016020">
    <property type="term" value="C:membrane"/>
    <property type="evidence" value="ECO:0007669"/>
    <property type="project" value="GOC"/>
</dbReference>
<dbReference type="InterPro" id="IPR041805">
    <property type="entry name" value="ASMase/PPN1_MPP"/>
</dbReference>
<name>A0AAJ6QRS6_9ACAR</name>
<evidence type="ECO:0000256" key="6">
    <source>
        <dbReference type="ARBA" id="ARBA00022801"/>
    </source>
</evidence>
<accession>A0AAJ6QRS6</accession>
<evidence type="ECO:0000256" key="8">
    <source>
        <dbReference type="ARBA" id="ARBA00023157"/>
    </source>
</evidence>
<dbReference type="Pfam" id="PF19272">
    <property type="entry name" value="ASMase_C"/>
    <property type="match status" value="1"/>
</dbReference>
<dbReference type="PIRSF" id="PIRSF000948">
    <property type="entry name" value="Sphingomy_PDE"/>
    <property type="match status" value="1"/>
</dbReference>
<keyword evidence="4 12" id="KW-0479">Metal-binding</keyword>
<dbReference type="SUPFAM" id="SSF56300">
    <property type="entry name" value="Metallo-dependent phosphatases"/>
    <property type="match status" value="1"/>
</dbReference>
<dbReference type="Gene3D" id="3.60.21.10">
    <property type="match status" value="1"/>
</dbReference>
<dbReference type="AlphaFoldDB" id="A0AAJ6QRS6"/>
<dbReference type="InterPro" id="IPR004843">
    <property type="entry name" value="Calcineurin-like_PHP"/>
</dbReference>
<evidence type="ECO:0000313" key="15">
    <source>
        <dbReference type="Proteomes" id="UP000694867"/>
    </source>
</evidence>
<protein>
    <recommendedName>
        <fullName evidence="11">Sphingomyelin phosphodiesterase</fullName>
        <ecNumber evidence="11">3.1.4.12</ecNumber>
    </recommendedName>
</protein>
<dbReference type="CDD" id="cd00842">
    <property type="entry name" value="MPP_ASMase"/>
    <property type="match status" value="1"/>
</dbReference>
<feature type="binding site" evidence="12">
    <location>
        <position position="139"/>
    </location>
    <ligand>
        <name>Zn(2+)</name>
        <dbReference type="ChEBI" id="CHEBI:29105"/>
        <label>1</label>
    </ligand>
</feature>
<feature type="disulfide bond" evidence="13">
    <location>
        <begin position="323"/>
        <end position="371"/>
    </location>
</feature>
<dbReference type="RefSeq" id="XP_003743760.1">
    <property type="nucleotide sequence ID" value="XM_003743712.2"/>
</dbReference>
<dbReference type="GeneID" id="100907890"/>
<feature type="binding site" evidence="12">
    <location>
        <position position="399"/>
    </location>
    <ligand>
        <name>Zn(2+)</name>
        <dbReference type="ChEBI" id="CHEBI:29105"/>
        <label>1</label>
    </ligand>
</feature>
<keyword evidence="7 12" id="KW-0862">Zinc</keyword>
<evidence type="ECO:0000256" key="1">
    <source>
        <dbReference type="ARBA" id="ARBA00004613"/>
    </source>
</evidence>
<keyword evidence="6 11" id="KW-0378">Hydrolase</keyword>
<evidence type="ECO:0000256" key="4">
    <source>
        <dbReference type="ARBA" id="ARBA00022723"/>
    </source>
</evidence>
<comment type="similarity">
    <text evidence="2 11">Belongs to the acid sphingomyelinase family.</text>
</comment>
<keyword evidence="11" id="KW-0326">Glycosidase</keyword>
<feature type="disulfide bond" evidence="13">
    <location>
        <begin position="152"/>
        <end position="157"/>
    </location>
</feature>
<keyword evidence="3" id="KW-0964">Secreted</keyword>
<dbReference type="GO" id="GO:0016798">
    <property type="term" value="F:hydrolase activity, acting on glycosyl bonds"/>
    <property type="evidence" value="ECO:0007669"/>
    <property type="project" value="UniProtKB-KW"/>
</dbReference>
<evidence type="ECO:0000256" key="12">
    <source>
        <dbReference type="PIRSR" id="PIRSR000948-1"/>
    </source>
</evidence>
<dbReference type="PROSITE" id="PS50015">
    <property type="entry name" value="SAP_B"/>
    <property type="match status" value="1"/>
</dbReference>
<dbReference type="GO" id="GO:0046513">
    <property type="term" value="P:ceramide biosynthetic process"/>
    <property type="evidence" value="ECO:0007669"/>
    <property type="project" value="UniProtKB-ARBA"/>
</dbReference>
<evidence type="ECO:0000256" key="9">
    <source>
        <dbReference type="ARBA" id="ARBA00023180"/>
    </source>
</evidence>
<sequence length="546" mass="61375">MNIQSVIDSLTTGDTTDSVCRTCRHAAEAFRVALRWLSKRELIRYGRIGCNHVANIMSREVCRGLLKSYIDSIYDIGKLAFKAGVSERDACALIFGPDCGNVTAAVHIWEVKLPPVPALLPQSLSSANNFEIIHFSDFHHDPSYRQGALAQCTLPLCCRQVPSETNQSSTEPSKLAGRFGDLRHCDMPIETIESLVNDAFTVTQKSLSHIYLTGDIPPHDVWKSNQEEYFNISKTVYDLLKARFAVKMYPVVGNHEAVPPNLFSSKNHSSFPEKSTPQLYANLASFWSTWLGEEQRKTVLLGGYYAISVSPALKVIALNTNFCYSLNFWLLVDSRDPAGQLQWLVKELQVSELQGQKVHILGHISPGSSDCIFTWSTQFLKIVQRFSTTITGQFYGHTHYDEFRVFYAPDRSTPVGAAFIAPSATSYSSVNPAYKIFTYSGNGVLLDAVTRTFNLTNANEVGRIDWETEYQTRSAFNVKDLSPESMDVISKKLVADPATFQTYFRHYHRSSPSERWSSYSERRQVTMACSTRTDVHHDNSACLSRK</sequence>
<organism evidence="15 16">
    <name type="scientific">Galendromus occidentalis</name>
    <name type="common">western predatory mite</name>
    <dbReference type="NCBI Taxonomy" id="34638"/>
    <lineage>
        <taxon>Eukaryota</taxon>
        <taxon>Metazoa</taxon>
        <taxon>Ecdysozoa</taxon>
        <taxon>Arthropoda</taxon>
        <taxon>Chelicerata</taxon>
        <taxon>Arachnida</taxon>
        <taxon>Acari</taxon>
        <taxon>Parasitiformes</taxon>
        <taxon>Mesostigmata</taxon>
        <taxon>Gamasina</taxon>
        <taxon>Phytoseioidea</taxon>
        <taxon>Phytoseiidae</taxon>
        <taxon>Typhlodrominae</taxon>
        <taxon>Galendromus</taxon>
    </lineage>
</organism>
<dbReference type="InterPro" id="IPR029052">
    <property type="entry name" value="Metallo-depent_PP-like"/>
</dbReference>
<comment type="subcellular location">
    <subcellularLocation>
        <location evidence="1">Secreted</location>
    </subcellularLocation>
</comment>
<evidence type="ECO:0000256" key="3">
    <source>
        <dbReference type="ARBA" id="ARBA00022525"/>
    </source>
</evidence>
<dbReference type="EC" id="3.1.4.12" evidence="11"/>
<dbReference type="InterPro" id="IPR045473">
    <property type="entry name" value="ASM_C"/>
</dbReference>
<feature type="binding site" evidence="12">
    <location>
        <position position="215"/>
    </location>
    <ligand>
        <name>Zn(2+)</name>
        <dbReference type="ChEBI" id="CHEBI:29105"/>
        <label>1</label>
    </ligand>
</feature>
<feature type="domain" description="Saposin B-type" evidence="14">
    <location>
        <begin position="16"/>
        <end position="103"/>
    </location>
</feature>
<feature type="binding site" evidence="12">
    <location>
        <position position="215"/>
    </location>
    <ligand>
        <name>Zn(2+)</name>
        <dbReference type="ChEBI" id="CHEBI:29105"/>
        <label>2</label>
    </ligand>
</feature>